<comment type="similarity">
    <text evidence="7">Belongs to the amino acid-polyamine-organocation (APC) superfamily. Polyamine:cation symporter (PHS) (TC 2.A.3.12) family.</text>
</comment>
<dbReference type="PANTHER" id="PTHR45826">
    <property type="entry name" value="POLYAMINE TRANSPORTER PUT1"/>
    <property type="match status" value="1"/>
</dbReference>
<organism evidence="9">
    <name type="scientific">Craspedostauros australis</name>
    <dbReference type="NCBI Taxonomy" id="1486917"/>
    <lineage>
        <taxon>Eukaryota</taxon>
        <taxon>Sar</taxon>
        <taxon>Stramenopiles</taxon>
        <taxon>Ochrophyta</taxon>
        <taxon>Bacillariophyta</taxon>
        <taxon>Bacillariophyceae</taxon>
        <taxon>Bacillariophycidae</taxon>
        <taxon>Naviculales</taxon>
        <taxon>Naviculaceae</taxon>
        <taxon>Craspedostauros</taxon>
    </lineage>
</organism>
<comment type="subcellular location">
    <subcellularLocation>
        <location evidence="1">Cell membrane</location>
        <topology evidence="1">Multi-pass membrane protein</topology>
    </subcellularLocation>
</comment>
<dbReference type="Pfam" id="PF13520">
    <property type="entry name" value="AA_permease_2"/>
    <property type="match status" value="1"/>
</dbReference>
<dbReference type="InterPro" id="IPR044566">
    <property type="entry name" value="RMV1-like"/>
</dbReference>
<protein>
    <recommendedName>
        <fullName evidence="10">Amino acid permease/ SLC12A domain-containing protein</fullName>
    </recommendedName>
</protein>
<evidence type="ECO:0000256" key="2">
    <source>
        <dbReference type="ARBA" id="ARBA00022448"/>
    </source>
</evidence>
<keyword evidence="6 8" id="KW-0472">Membrane</keyword>
<feature type="transmembrane region" description="Helical" evidence="8">
    <location>
        <begin position="121"/>
        <end position="142"/>
    </location>
</feature>
<dbReference type="Gene3D" id="1.20.1740.10">
    <property type="entry name" value="Amino acid/polyamine transporter I"/>
    <property type="match status" value="1"/>
</dbReference>
<dbReference type="AlphaFoldDB" id="A0A7R9WNA8"/>
<feature type="transmembrane region" description="Helical" evidence="8">
    <location>
        <begin position="90"/>
        <end position="109"/>
    </location>
</feature>
<dbReference type="PANTHER" id="PTHR45826:SF2">
    <property type="entry name" value="AMINO ACID TRANSPORTER"/>
    <property type="match status" value="1"/>
</dbReference>
<evidence type="ECO:0000256" key="3">
    <source>
        <dbReference type="ARBA" id="ARBA00022475"/>
    </source>
</evidence>
<evidence type="ECO:0000313" key="9">
    <source>
        <dbReference type="EMBL" id="CAD8329614.1"/>
    </source>
</evidence>
<dbReference type="InterPro" id="IPR002293">
    <property type="entry name" value="AA/rel_permease1"/>
</dbReference>
<evidence type="ECO:0008006" key="10">
    <source>
        <dbReference type="Google" id="ProtNLM"/>
    </source>
</evidence>
<gene>
    <name evidence="9" type="ORF">CAUS1442_LOCUS1712</name>
</gene>
<evidence type="ECO:0000256" key="1">
    <source>
        <dbReference type="ARBA" id="ARBA00004651"/>
    </source>
</evidence>
<feature type="transmembrane region" description="Helical" evidence="8">
    <location>
        <begin position="148"/>
        <end position="165"/>
    </location>
</feature>
<evidence type="ECO:0000256" key="8">
    <source>
        <dbReference type="SAM" id="Phobius"/>
    </source>
</evidence>
<feature type="transmembrane region" description="Helical" evidence="8">
    <location>
        <begin position="61"/>
        <end position="78"/>
    </location>
</feature>
<keyword evidence="5 8" id="KW-1133">Transmembrane helix</keyword>
<name>A0A7R9WNA8_9STRA</name>
<dbReference type="GO" id="GO:0015203">
    <property type="term" value="F:polyamine transmembrane transporter activity"/>
    <property type="evidence" value="ECO:0007669"/>
    <property type="project" value="UniProtKB-ARBA"/>
</dbReference>
<accession>A0A7R9WNA8</accession>
<evidence type="ECO:0000256" key="4">
    <source>
        <dbReference type="ARBA" id="ARBA00022692"/>
    </source>
</evidence>
<sequence>MARVTTDVVGPWLGAWTVLAAGISNIGLFQAELSADALQLMGMADKGYVPKVFAQRSKHGTPTYGIGLGVAIIIVLGISNLDELIEMLNFNYSLSLLLEYAAFLYLRIYRPDLHRPYRIPLSTAGCFVLMTPTILLTVFMIALASYKTLFFAGVVSLIGVGLYQYKHVYERVSAADDSGHDDQ</sequence>
<evidence type="ECO:0000256" key="6">
    <source>
        <dbReference type="ARBA" id="ARBA00023136"/>
    </source>
</evidence>
<feature type="transmembrane region" description="Helical" evidence="8">
    <location>
        <begin position="12"/>
        <end position="31"/>
    </location>
</feature>
<dbReference type="EMBL" id="HBEF01002751">
    <property type="protein sequence ID" value="CAD8329614.1"/>
    <property type="molecule type" value="Transcribed_RNA"/>
</dbReference>
<dbReference type="GO" id="GO:0005886">
    <property type="term" value="C:plasma membrane"/>
    <property type="evidence" value="ECO:0007669"/>
    <property type="project" value="UniProtKB-SubCell"/>
</dbReference>
<keyword evidence="3" id="KW-1003">Cell membrane</keyword>
<proteinExistence type="inferred from homology"/>
<reference evidence="9" key="1">
    <citation type="submission" date="2021-01" db="EMBL/GenBank/DDBJ databases">
        <authorList>
            <person name="Corre E."/>
            <person name="Pelletier E."/>
            <person name="Niang G."/>
            <person name="Scheremetjew M."/>
            <person name="Finn R."/>
            <person name="Kale V."/>
            <person name="Holt S."/>
            <person name="Cochrane G."/>
            <person name="Meng A."/>
            <person name="Brown T."/>
            <person name="Cohen L."/>
        </authorList>
    </citation>
    <scope>NUCLEOTIDE SEQUENCE</scope>
    <source>
        <strain evidence="9">CCMP3328</strain>
    </source>
</reference>
<keyword evidence="4 8" id="KW-0812">Transmembrane</keyword>
<keyword evidence="2" id="KW-0813">Transport</keyword>
<evidence type="ECO:0000256" key="5">
    <source>
        <dbReference type="ARBA" id="ARBA00022989"/>
    </source>
</evidence>
<evidence type="ECO:0000256" key="7">
    <source>
        <dbReference type="ARBA" id="ARBA00024041"/>
    </source>
</evidence>